<dbReference type="EMBL" id="LFZO01000149">
    <property type="protein sequence ID" value="KXT12510.1"/>
    <property type="molecule type" value="Genomic_DNA"/>
</dbReference>
<dbReference type="InterPro" id="IPR036686">
    <property type="entry name" value="Class_II_Hydrophobin_sf"/>
</dbReference>
<gene>
    <name evidence="4" type="ORF">AC579_10346</name>
</gene>
<evidence type="ECO:0000256" key="1">
    <source>
        <dbReference type="ARBA" id="ARBA00009576"/>
    </source>
</evidence>
<feature type="signal peptide" evidence="3">
    <location>
        <begin position="1"/>
        <end position="16"/>
    </location>
</feature>
<dbReference type="OrthoDB" id="4500971at2759"/>
<dbReference type="SUPFAM" id="SSF101751">
    <property type="entry name" value="Hydrophobin II, HfbII"/>
    <property type="match status" value="1"/>
</dbReference>
<keyword evidence="3" id="KW-0732">Signal</keyword>
<dbReference type="Pfam" id="PF06766">
    <property type="entry name" value="Hydrophobin_2"/>
    <property type="match status" value="1"/>
</dbReference>
<dbReference type="PANTHER" id="PTHR42341">
    <property type="entry name" value="HYDROPHOBIN"/>
    <property type="match status" value="1"/>
</dbReference>
<dbReference type="Proteomes" id="UP000073492">
    <property type="component" value="Unassembled WGS sequence"/>
</dbReference>
<comment type="caution">
    <text evidence="4">The sequence shown here is derived from an EMBL/GenBank/DDBJ whole genome shotgun (WGS) entry which is preliminary data.</text>
</comment>
<feature type="chain" id="PRO_5007297352" description="Hydrophobin" evidence="3">
    <location>
        <begin position="17"/>
        <end position="117"/>
    </location>
</feature>
<keyword evidence="5" id="KW-1185">Reference proteome</keyword>
<dbReference type="Gene3D" id="3.20.120.10">
    <property type="entry name" value="Hydrophobin"/>
    <property type="match status" value="1"/>
</dbReference>
<sequence length="117" mass="11624">MRFFSLAAATFALASAAPVEDNANNQAGFPGGRGGNFVSRGGFGGFPGGQPRPLCQGLQTAQCCQLDVAGLVAATCKPVPGDPFDKQSFTQACASTGLSPQCCVAPAAGAALLCNSP</sequence>
<keyword evidence="2" id="KW-1015">Disulfide bond</keyword>
<dbReference type="CDD" id="cd23508">
    <property type="entry name" value="hydrophobin_II"/>
    <property type="match status" value="1"/>
</dbReference>
<dbReference type="PANTHER" id="PTHR42341:SF1">
    <property type="entry name" value="HYDROPHOBIN"/>
    <property type="match status" value="1"/>
</dbReference>
<reference evidence="4 5" key="1">
    <citation type="submission" date="2015-07" db="EMBL/GenBank/DDBJ databases">
        <title>Comparative genomics of the Sigatoka disease complex on banana suggests a link between parallel evolutionary changes in Pseudocercospora fijiensis and Pseudocercospora eumusae and increased virulence on the banana host.</title>
        <authorList>
            <person name="Chang T.-C."/>
            <person name="Salvucci A."/>
            <person name="Crous P.W."/>
            <person name="Stergiopoulos I."/>
        </authorList>
    </citation>
    <scope>NUCLEOTIDE SEQUENCE [LARGE SCALE GENOMIC DNA]</scope>
    <source>
        <strain evidence="4 5">CBS 116634</strain>
    </source>
</reference>
<dbReference type="GO" id="GO:0005576">
    <property type="term" value="C:extracellular region"/>
    <property type="evidence" value="ECO:0007669"/>
    <property type="project" value="InterPro"/>
</dbReference>
<organism evidence="4 5">
    <name type="scientific">Pseudocercospora musae</name>
    <dbReference type="NCBI Taxonomy" id="113226"/>
    <lineage>
        <taxon>Eukaryota</taxon>
        <taxon>Fungi</taxon>
        <taxon>Dikarya</taxon>
        <taxon>Ascomycota</taxon>
        <taxon>Pezizomycotina</taxon>
        <taxon>Dothideomycetes</taxon>
        <taxon>Dothideomycetidae</taxon>
        <taxon>Mycosphaerellales</taxon>
        <taxon>Mycosphaerellaceae</taxon>
        <taxon>Pseudocercospora</taxon>
    </lineage>
</organism>
<evidence type="ECO:0008006" key="6">
    <source>
        <dbReference type="Google" id="ProtNLM"/>
    </source>
</evidence>
<dbReference type="InterPro" id="IPR010636">
    <property type="entry name" value="Class_II_hydrophobin"/>
</dbReference>
<accession>A0A139ICR5</accession>
<evidence type="ECO:0000256" key="2">
    <source>
        <dbReference type="ARBA" id="ARBA00023157"/>
    </source>
</evidence>
<evidence type="ECO:0000313" key="4">
    <source>
        <dbReference type="EMBL" id="KXT12510.1"/>
    </source>
</evidence>
<evidence type="ECO:0000256" key="3">
    <source>
        <dbReference type="SAM" id="SignalP"/>
    </source>
</evidence>
<name>A0A139ICR5_9PEZI</name>
<comment type="similarity">
    <text evidence="1">Belongs to the cerato-ulmin hydrophobin family.</text>
</comment>
<evidence type="ECO:0000313" key="5">
    <source>
        <dbReference type="Proteomes" id="UP000073492"/>
    </source>
</evidence>
<proteinExistence type="inferred from homology"/>
<dbReference type="STRING" id="113226.A0A139ICR5"/>
<dbReference type="AlphaFoldDB" id="A0A139ICR5"/>
<protein>
    <recommendedName>
        <fullName evidence="6">Hydrophobin</fullName>
    </recommendedName>
</protein>